<accession>A0ABR0E6E1</accession>
<sequence>MQSILQIRRIQQQASSGSKYDIKEKSLGDEKQGLPADSTTPEDRTPSNQEHTIVTFNGPDDQENPQNWPASKKAIVTIFLSAIGFVVGFGSSIDTAVVPQASEHFHISDVSESLATTLFLVGFGVGAPFAGPLSESFGRNPIYIVTLALFCCWILGAALAPNLGAQLVFRFLAGLFGGTPFTTSGGTMGDIFNHQTRGKVFPFFACAAFTGPMLGPVVGGYVGHSGIDWRWCEWITLCMAGTLLILMVLFLPETCAPVILAWKAKALRSATGNRNIRGPLEAAGATSLKQKLALALSRPFLILFTEPLVIAFTGYLSLVYMVMFSFFASAPFVFGGTYGFNEGASYLMFVDIAVGLFIATLATPLFGILVKKEYVKAAAQGKSHADPEAMLWWAMIGAPFLPASLFWMGWSAYPSVSYWSPMIAAAVFGFSVLLIFISTYAYLIQTFVQLAASALVSITLVRYILGGCMVTISIPMYKNLGVHRSLTILAAIACAFTPIPYVLYLYGGRARAASKRAPQPQPKV</sequence>
<evidence type="ECO:0000256" key="6">
    <source>
        <dbReference type="SAM" id="Phobius"/>
    </source>
</evidence>
<evidence type="ECO:0000256" key="2">
    <source>
        <dbReference type="ARBA" id="ARBA00022692"/>
    </source>
</evidence>
<dbReference type="EMBL" id="JAXOVC010000009">
    <property type="protein sequence ID" value="KAK4496987.1"/>
    <property type="molecule type" value="Genomic_DNA"/>
</dbReference>
<feature type="transmembrane region" description="Helical" evidence="6">
    <location>
        <begin position="167"/>
        <end position="188"/>
    </location>
</feature>
<feature type="transmembrane region" description="Helical" evidence="6">
    <location>
        <begin position="346"/>
        <end position="370"/>
    </location>
</feature>
<proteinExistence type="predicted"/>
<evidence type="ECO:0000256" key="3">
    <source>
        <dbReference type="ARBA" id="ARBA00022989"/>
    </source>
</evidence>
<keyword evidence="2 6" id="KW-0812">Transmembrane</keyword>
<feature type="transmembrane region" description="Helical" evidence="6">
    <location>
        <begin position="422"/>
        <end position="443"/>
    </location>
</feature>
<dbReference type="SUPFAM" id="SSF103473">
    <property type="entry name" value="MFS general substrate transporter"/>
    <property type="match status" value="1"/>
</dbReference>
<feature type="transmembrane region" description="Helical" evidence="6">
    <location>
        <begin position="74"/>
        <end position="93"/>
    </location>
</feature>
<feature type="compositionally biased region" description="Polar residues" evidence="5">
    <location>
        <begin position="46"/>
        <end position="55"/>
    </location>
</feature>
<organism evidence="8 9">
    <name type="scientific">Zasmidium cellare</name>
    <name type="common">Wine cellar mold</name>
    <name type="synonym">Racodium cellare</name>
    <dbReference type="NCBI Taxonomy" id="395010"/>
    <lineage>
        <taxon>Eukaryota</taxon>
        <taxon>Fungi</taxon>
        <taxon>Dikarya</taxon>
        <taxon>Ascomycota</taxon>
        <taxon>Pezizomycotina</taxon>
        <taxon>Dothideomycetes</taxon>
        <taxon>Dothideomycetidae</taxon>
        <taxon>Mycosphaerellales</taxon>
        <taxon>Mycosphaerellaceae</taxon>
        <taxon>Zasmidium</taxon>
    </lineage>
</organism>
<feature type="transmembrane region" description="Helical" evidence="6">
    <location>
        <begin position="450"/>
        <end position="474"/>
    </location>
</feature>
<keyword evidence="9" id="KW-1185">Reference proteome</keyword>
<feature type="transmembrane region" description="Helical" evidence="6">
    <location>
        <begin position="234"/>
        <end position="262"/>
    </location>
</feature>
<dbReference type="Gene3D" id="1.20.1250.20">
    <property type="entry name" value="MFS general substrate transporter like domains"/>
    <property type="match status" value="1"/>
</dbReference>
<keyword evidence="4 6" id="KW-0472">Membrane</keyword>
<dbReference type="CDD" id="cd17323">
    <property type="entry name" value="MFS_Tpo1_MDR_like"/>
    <property type="match status" value="1"/>
</dbReference>
<dbReference type="PROSITE" id="PS50850">
    <property type="entry name" value="MFS"/>
    <property type="match status" value="1"/>
</dbReference>
<dbReference type="PANTHER" id="PTHR23502:SF47">
    <property type="entry name" value="MAJOR FACILITATOR SUPERFAMILY (MFS) PROFILE DOMAIN-CONTAINING PROTEIN-RELATED"/>
    <property type="match status" value="1"/>
</dbReference>
<feature type="transmembrane region" description="Helical" evidence="6">
    <location>
        <begin position="308"/>
        <end position="334"/>
    </location>
</feature>
<reference evidence="8 9" key="1">
    <citation type="journal article" date="2023" name="G3 (Bethesda)">
        <title>A chromosome-level genome assembly of Zasmidium syzygii isolated from banana leaves.</title>
        <authorList>
            <person name="van Westerhoven A.C."/>
            <person name="Mehrabi R."/>
            <person name="Talebi R."/>
            <person name="Steentjes M.B.F."/>
            <person name="Corcolon B."/>
            <person name="Chong P.A."/>
            <person name="Kema G.H.J."/>
            <person name="Seidl M.F."/>
        </authorList>
    </citation>
    <scope>NUCLEOTIDE SEQUENCE [LARGE SCALE GENOMIC DNA]</scope>
    <source>
        <strain evidence="8 9">P124</strain>
    </source>
</reference>
<dbReference type="InterPro" id="IPR036259">
    <property type="entry name" value="MFS_trans_sf"/>
</dbReference>
<gene>
    <name evidence="8" type="ORF">PRZ48_011436</name>
</gene>
<dbReference type="PANTHER" id="PTHR23502">
    <property type="entry name" value="MAJOR FACILITATOR SUPERFAMILY"/>
    <property type="match status" value="1"/>
</dbReference>
<feature type="compositionally biased region" description="Low complexity" evidence="5">
    <location>
        <begin position="1"/>
        <end position="16"/>
    </location>
</feature>
<comment type="caution">
    <text evidence="8">The sequence shown here is derived from an EMBL/GenBank/DDBJ whole genome shotgun (WGS) entry which is preliminary data.</text>
</comment>
<evidence type="ECO:0000259" key="7">
    <source>
        <dbReference type="PROSITE" id="PS50850"/>
    </source>
</evidence>
<evidence type="ECO:0000256" key="4">
    <source>
        <dbReference type="ARBA" id="ARBA00023136"/>
    </source>
</evidence>
<feature type="domain" description="Major facilitator superfamily (MFS) profile" evidence="7">
    <location>
        <begin position="76"/>
        <end position="509"/>
    </location>
</feature>
<evidence type="ECO:0000313" key="9">
    <source>
        <dbReference type="Proteomes" id="UP001305779"/>
    </source>
</evidence>
<evidence type="ECO:0000256" key="5">
    <source>
        <dbReference type="SAM" id="MobiDB-lite"/>
    </source>
</evidence>
<keyword evidence="3 6" id="KW-1133">Transmembrane helix</keyword>
<comment type="subcellular location">
    <subcellularLocation>
        <location evidence="1">Membrane</location>
        <topology evidence="1">Multi-pass membrane protein</topology>
    </subcellularLocation>
</comment>
<feature type="transmembrane region" description="Helical" evidence="6">
    <location>
        <begin position="391"/>
        <end position="410"/>
    </location>
</feature>
<evidence type="ECO:0000313" key="8">
    <source>
        <dbReference type="EMBL" id="KAK4496987.1"/>
    </source>
</evidence>
<dbReference type="InterPro" id="IPR011701">
    <property type="entry name" value="MFS"/>
</dbReference>
<evidence type="ECO:0000256" key="1">
    <source>
        <dbReference type="ARBA" id="ARBA00004141"/>
    </source>
</evidence>
<protein>
    <recommendedName>
        <fullName evidence="7">Major facilitator superfamily (MFS) profile domain-containing protein</fullName>
    </recommendedName>
</protein>
<name>A0ABR0E6E1_ZASCE</name>
<feature type="transmembrane region" description="Helical" evidence="6">
    <location>
        <begin position="142"/>
        <end position="161"/>
    </location>
</feature>
<dbReference type="InterPro" id="IPR020846">
    <property type="entry name" value="MFS_dom"/>
</dbReference>
<feature type="region of interest" description="Disordered" evidence="5">
    <location>
        <begin position="1"/>
        <end position="67"/>
    </location>
</feature>
<feature type="transmembrane region" description="Helical" evidence="6">
    <location>
        <begin position="113"/>
        <end position="130"/>
    </location>
</feature>
<feature type="transmembrane region" description="Helical" evidence="6">
    <location>
        <begin position="486"/>
        <end position="506"/>
    </location>
</feature>
<dbReference type="Proteomes" id="UP001305779">
    <property type="component" value="Unassembled WGS sequence"/>
</dbReference>
<feature type="compositionally biased region" description="Basic and acidic residues" evidence="5">
    <location>
        <begin position="20"/>
        <end position="32"/>
    </location>
</feature>
<dbReference type="Pfam" id="PF07690">
    <property type="entry name" value="MFS_1"/>
    <property type="match status" value="1"/>
</dbReference>
<feature type="transmembrane region" description="Helical" evidence="6">
    <location>
        <begin position="200"/>
        <end position="222"/>
    </location>
</feature>